<feature type="region of interest" description="Disordered" evidence="1">
    <location>
        <begin position="1"/>
        <end position="24"/>
    </location>
</feature>
<feature type="region of interest" description="Disordered" evidence="1">
    <location>
        <begin position="121"/>
        <end position="142"/>
    </location>
</feature>
<dbReference type="EMBL" id="OCSU01000002">
    <property type="protein sequence ID" value="SOE81645.1"/>
    <property type="molecule type" value="Genomic_DNA"/>
</dbReference>
<accession>A0A7Z7I969</accession>
<dbReference type="AlphaFoldDB" id="A0A7Z7I969"/>
<evidence type="ECO:0000256" key="2">
    <source>
        <dbReference type="SAM" id="Phobius"/>
    </source>
</evidence>
<comment type="caution">
    <text evidence="3">The sequence shown here is derived from an EMBL/GenBank/DDBJ whole genome shotgun (WGS) entry which is preliminary data.</text>
</comment>
<evidence type="ECO:0000313" key="4">
    <source>
        <dbReference type="Proteomes" id="UP000219522"/>
    </source>
</evidence>
<dbReference type="RefSeq" id="WP_235025827.1">
    <property type="nucleotide sequence ID" value="NZ_FCOG02000027.1"/>
</dbReference>
<keyword evidence="2" id="KW-0812">Transmembrane</keyword>
<dbReference type="Proteomes" id="UP000219522">
    <property type="component" value="Unassembled WGS sequence"/>
</dbReference>
<evidence type="ECO:0000256" key="1">
    <source>
        <dbReference type="SAM" id="MobiDB-lite"/>
    </source>
</evidence>
<keyword evidence="2" id="KW-1133">Transmembrane helix</keyword>
<keyword evidence="4" id="KW-1185">Reference proteome</keyword>
<evidence type="ECO:0000313" key="3">
    <source>
        <dbReference type="EMBL" id="SOE81645.1"/>
    </source>
</evidence>
<organism evidence="3 4">
    <name type="scientific">Caballeronia arationis</name>
    <dbReference type="NCBI Taxonomy" id="1777142"/>
    <lineage>
        <taxon>Bacteria</taxon>
        <taxon>Pseudomonadati</taxon>
        <taxon>Pseudomonadota</taxon>
        <taxon>Betaproteobacteria</taxon>
        <taxon>Burkholderiales</taxon>
        <taxon>Burkholderiaceae</taxon>
        <taxon>Caballeronia</taxon>
    </lineage>
</organism>
<keyword evidence="2" id="KW-0472">Membrane</keyword>
<gene>
    <name evidence="3" type="ORF">SAMN05446927_4935</name>
</gene>
<name>A0A7Z7I969_9BURK</name>
<feature type="region of interest" description="Disordered" evidence="1">
    <location>
        <begin position="154"/>
        <end position="191"/>
    </location>
</feature>
<sequence>MATRDMPPTSGRPLPDADVDYSDDDLPLPAPPRFGRLALWVVSASALAVGVAGTVAYRVWFSHDQRAYVEAMANARENLGMTQAAQAQQTLSYGAVDTSTPPVRQVAVASADSDPRAALDAATNVMPPDDPAQSPTPTAIPAAPGRLAAISADAAPAPTAPAREAASNRANRASNQAVAQNRRHSTQRAKQNQSLFARMGSFFHRVNYRQNVNGSQRDEYSRP</sequence>
<feature type="transmembrane region" description="Helical" evidence="2">
    <location>
        <begin position="37"/>
        <end position="57"/>
    </location>
</feature>
<protein>
    <submittedName>
        <fullName evidence="3">Uncharacterized protein</fullName>
    </submittedName>
</protein>
<reference evidence="3 4" key="1">
    <citation type="submission" date="2017-09" db="EMBL/GenBank/DDBJ databases">
        <authorList>
            <person name="Varghese N."/>
            <person name="Submissions S."/>
        </authorList>
    </citation>
    <scope>NUCLEOTIDE SEQUENCE [LARGE SCALE GENOMIC DNA]</scope>
    <source>
        <strain evidence="3 4">OK806</strain>
    </source>
</reference>
<proteinExistence type="predicted"/>
<feature type="compositionally biased region" description="Low complexity" evidence="1">
    <location>
        <begin position="154"/>
        <end position="180"/>
    </location>
</feature>